<dbReference type="Pfam" id="PF13649">
    <property type="entry name" value="Methyltransf_25"/>
    <property type="match status" value="1"/>
</dbReference>
<reference evidence="3 4" key="1">
    <citation type="submission" date="2019-11" db="EMBL/GenBank/DDBJ databases">
        <title>Genome sequences of 17 halophilic strains isolated from different environments.</title>
        <authorList>
            <person name="Furrow R.E."/>
        </authorList>
    </citation>
    <scope>NUCLEOTIDE SEQUENCE [LARGE SCALE GENOMIC DNA]</scope>
    <source>
        <strain evidence="3 4">22514_16_FS</strain>
    </source>
</reference>
<keyword evidence="1 3" id="KW-0808">Transferase</keyword>
<evidence type="ECO:0000313" key="4">
    <source>
        <dbReference type="Proteomes" id="UP000468638"/>
    </source>
</evidence>
<dbReference type="Gene3D" id="3.40.50.150">
    <property type="entry name" value="Vaccinia Virus protein VP39"/>
    <property type="match status" value="1"/>
</dbReference>
<accession>A0A6I4ZXM1</accession>
<protein>
    <submittedName>
        <fullName evidence="3">Methyltransferase domain-containing protein</fullName>
    </submittedName>
</protein>
<sequence>MGGRRNRMKDWQKAWKARNWMKRNESFLHTWHAYVGNELNLFKAFERPITVIEVAAKYELSEELLQCWVEVGASIHHLRKRTGERYRTSKKNCGEFLEEGEGDGIGALLKEMMELHIPTLLSYPAFMKSNDRAYFNHEKYGDVVAETSSLLEQFSIRRIKKTIRERNITRIIDLGCGYGGYLRKLAEVFPTIQMIGVDVNAKVIEHAREASKHYDNISYIVGDASNWKPDEDKADLILLHNIFHYLDPNERGKLLENLSHWLKHNGIISVITPINGAEGGQAFSAAFNSFFAAHSNLYSLPNQMDISHMADEAGLTLSEYIPIVKEGGWYSFWLYPKPVYIPEQ</sequence>
<dbReference type="EMBL" id="WMEQ01000012">
    <property type="protein sequence ID" value="MYL34838.1"/>
    <property type="molecule type" value="Genomic_DNA"/>
</dbReference>
<dbReference type="SUPFAM" id="SSF53335">
    <property type="entry name" value="S-adenosyl-L-methionine-dependent methyltransferases"/>
    <property type="match status" value="1"/>
</dbReference>
<dbReference type="GO" id="GO:0032259">
    <property type="term" value="P:methylation"/>
    <property type="evidence" value="ECO:0007669"/>
    <property type="project" value="UniProtKB-KW"/>
</dbReference>
<comment type="caution">
    <text evidence="3">The sequence shown here is derived from an EMBL/GenBank/DDBJ whole genome shotgun (WGS) entry which is preliminary data.</text>
</comment>
<gene>
    <name evidence="3" type="ORF">GLW05_14685</name>
</gene>
<dbReference type="InterPro" id="IPR041698">
    <property type="entry name" value="Methyltransf_25"/>
</dbReference>
<evidence type="ECO:0000313" key="3">
    <source>
        <dbReference type="EMBL" id="MYL34838.1"/>
    </source>
</evidence>
<proteinExistence type="predicted"/>
<dbReference type="Proteomes" id="UP000468638">
    <property type="component" value="Unassembled WGS sequence"/>
</dbReference>
<dbReference type="GO" id="GO:0008168">
    <property type="term" value="F:methyltransferase activity"/>
    <property type="evidence" value="ECO:0007669"/>
    <property type="project" value="UniProtKB-KW"/>
</dbReference>
<dbReference type="InterPro" id="IPR029063">
    <property type="entry name" value="SAM-dependent_MTases_sf"/>
</dbReference>
<name>A0A6I4ZXM1_9BACI</name>
<dbReference type="PANTHER" id="PTHR43861">
    <property type="entry name" value="TRANS-ACONITATE 2-METHYLTRANSFERASE-RELATED"/>
    <property type="match status" value="1"/>
</dbReference>
<feature type="domain" description="Methyltransferase" evidence="2">
    <location>
        <begin position="171"/>
        <end position="266"/>
    </location>
</feature>
<organism evidence="3 4">
    <name type="scientific">Pontibacillus yanchengensis</name>
    <dbReference type="NCBI Taxonomy" id="462910"/>
    <lineage>
        <taxon>Bacteria</taxon>
        <taxon>Bacillati</taxon>
        <taxon>Bacillota</taxon>
        <taxon>Bacilli</taxon>
        <taxon>Bacillales</taxon>
        <taxon>Bacillaceae</taxon>
        <taxon>Pontibacillus</taxon>
    </lineage>
</organism>
<evidence type="ECO:0000256" key="1">
    <source>
        <dbReference type="ARBA" id="ARBA00022679"/>
    </source>
</evidence>
<keyword evidence="3" id="KW-0489">Methyltransferase</keyword>
<dbReference type="AlphaFoldDB" id="A0A6I4ZXM1"/>
<dbReference type="CDD" id="cd02440">
    <property type="entry name" value="AdoMet_MTases"/>
    <property type="match status" value="1"/>
</dbReference>
<evidence type="ECO:0000259" key="2">
    <source>
        <dbReference type="Pfam" id="PF13649"/>
    </source>
</evidence>